<organism evidence="2 3">
    <name type="scientific">Symbiodinium pilosum</name>
    <name type="common">Dinoflagellate</name>
    <dbReference type="NCBI Taxonomy" id="2952"/>
    <lineage>
        <taxon>Eukaryota</taxon>
        <taxon>Sar</taxon>
        <taxon>Alveolata</taxon>
        <taxon>Dinophyceae</taxon>
        <taxon>Suessiales</taxon>
        <taxon>Symbiodiniaceae</taxon>
        <taxon>Symbiodinium</taxon>
    </lineage>
</organism>
<gene>
    <name evidence="2" type="ORF">SPIL2461_LOCUS23001</name>
</gene>
<name>A0A812YGP3_SYMPI</name>
<evidence type="ECO:0000313" key="3">
    <source>
        <dbReference type="Proteomes" id="UP000649617"/>
    </source>
</evidence>
<evidence type="ECO:0000256" key="1">
    <source>
        <dbReference type="SAM" id="MobiDB-lite"/>
    </source>
</evidence>
<reference evidence="2" key="1">
    <citation type="submission" date="2021-02" db="EMBL/GenBank/DDBJ databases">
        <authorList>
            <person name="Dougan E. K."/>
            <person name="Rhodes N."/>
            <person name="Thang M."/>
            <person name="Chan C."/>
        </authorList>
    </citation>
    <scope>NUCLEOTIDE SEQUENCE</scope>
</reference>
<dbReference type="OrthoDB" id="430211at2759"/>
<feature type="non-terminal residue" evidence="2">
    <location>
        <position position="568"/>
    </location>
</feature>
<accession>A0A812YGP3</accession>
<proteinExistence type="predicted"/>
<protein>
    <submittedName>
        <fullName evidence="2">Uncharacterized protein</fullName>
    </submittedName>
</protein>
<comment type="caution">
    <text evidence="2">The sequence shown here is derived from an EMBL/GenBank/DDBJ whole genome shotgun (WGS) entry which is preliminary data.</text>
</comment>
<sequence>YVAHLDYKMQKQQKAARRAQKAAAFGALVERLCAPKSAAAADARLKALVPSHNTPLPILGEHHVYPARFYMKDLKTEGAGRVCIHGDALIMQWAERGQVLRRAAILTNATATIATFMVSVRGANGLAMVRLWMNDADEAEEIAKAIEETAKGSAHLLNLKTRPTASTMRRQMGAAAAALFGAVLQAPQSCRTAIYRSLNCSTSEKLPSKKTGRIENGSFCLDGKCHVLFHKAAAARACHATLREDMLWFGERASVSDQVLSMIGAKAAAFEDMVVIYAPNGDVHRLWPDASASTPEEWCKAIQAAGEQSAHLSKWEAMLKAEKFEAFAKAEVRRLARRRRFRNLGERLIYFPAKITGLVHWEQRSAMEVLMDWQQMSNQRSEKTRTMSGLAGKVQKARFFRRADSRKAPVERTLEIKGDTLFVFEEDGTMEKPILLAGATIYVNQAIVSAWRDGVLQARMFLPGDSQAERWGAELEEASKLLTDGPSRASKSASVTASKLVAAPEVPGMPAAPASPMKVVAPPRLPPQDHESAQKLQKTRSRRFSFEDLPSEKDATQAGAVPEAAVGA</sequence>
<dbReference type="AlphaFoldDB" id="A0A812YGP3"/>
<feature type="region of interest" description="Disordered" evidence="1">
    <location>
        <begin position="507"/>
        <end position="568"/>
    </location>
</feature>
<feature type="compositionally biased region" description="Basic and acidic residues" evidence="1">
    <location>
        <begin position="544"/>
        <end position="555"/>
    </location>
</feature>
<keyword evidence="3" id="KW-1185">Reference proteome</keyword>
<dbReference type="Proteomes" id="UP000649617">
    <property type="component" value="Unassembled WGS sequence"/>
</dbReference>
<dbReference type="EMBL" id="CAJNIZ010047815">
    <property type="protein sequence ID" value="CAE7776485.1"/>
    <property type="molecule type" value="Genomic_DNA"/>
</dbReference>
<evidence type="ECO:0000313" key="2">
    <source>
        <dbReference type="EMBL" id="CAE7776485.1"/>
    </source>
</evidence>